<dbReference type="EMBL" id="RCNT01000001">
    <property type="protein sequence ID" value="RMA43832.1"/>
    <property type="molecule type" value="Genomic_DNA"/>
</dbReference>
<evidence type="ECO:0000256" key="3">
    <source>
        <dbReference type="ARBA" id="ARBA00022777"/>
    </source>
</evidence>
<dbReference type="PANTHER" id="PTHR43085:SF15">
    <property type="entry name" value="2-DEHYDRO-3-DEOXYGLUCONOKINASE"/>
    <property type="match status" value="1"/>
</dbReference>
<keyword evidence="6" id="KW-1185">Reference proteome</keyword>
<dbReference type="PROSITE" id="PS00584">
    <property type="entry name" value="PFKB_KINASES_2"/>
    <property type="match status" value="1"/>
</dbReference>
<comment type="caution">
    <text evidence="5">The sequence shown here is derived from an EMBL/GenBank/DDBJ whole genome shotgun (WGS) entry which is preliminary data.</text>
</comment>
<dbReference type="OrthoDB" id="9776822at2"/>
<dbReference type="GO" id="GO:0006974">
    <property type="term" value="P:DNA damage response"/>
    <property type="evidence" value="ECO:0007669"/>
    <property type="project" value="TreeGrafter"/>
</dbReference>
<dbReference type="Proteomes" id="UP000281343">
    <property type="component" value="Unassembled WGS sequence"/>
</dbReference>
<comment type="similarity">
    <text evidence="1">Belongs to the carbohydrate kinase PfkB family.</text>
</comment>
<dbReference type="InterPro" id="IPR050306">
    <property type="entry name" value="PfkB_Carbo_kinase"/>
</dbReference>
<dbReference type="GO" id="GO:0005829">
    <property type="term" value="C:cytosol"/>
    <property type="evidence" value="ECO:0007669"/>
    <property type="project" value="TreeGrafter"/>
</dbReference>
<evidence type="ECO:0000259" key="4">
    <source>
        <dbReference type="Pfam" id="PF00294"/>
    </source>
</evidence>
<dbReference type="GO" id="GO:0019698">
    <property type="term" value="P:D-galacturonate catabolic process"/>
    <property type="evidence" value="ECO:0007669"/>
    <property type="project" value="TreeGrafter"/>
</dbReference>
<evidence type="ECO:0000256" key="1">
    <source>
        <dbReference type="ARBA" id="ARBA00010688"/>
    </source>
</evidence>
<dbReference type="Pfam" id="PF00294">
    <property type="entry name" value="PfkB"/>
    <property type="match status" value="1"/>
</dbReference>
<feature type="domain" description="Carbohydrate kinase PfkB" evidence="4">
    <location>
        <begin position="5"/>
        <end position="296"/>
    </location>
</feature>
<dbReference type="GO" id="GO:0008673">
    <property type="term" value="F:2-dehydro-3-deoxygluconokinase activity"/>
    <property type="evidence" value="ECO:0007669"/>
    <property type="project" value="TreeGrafter"/>
</dbReference>
<dbReference type="AlphaFoldDB" id="A0A3L9Y602"/>
<keyword evidence="3 5" id="KW-0418">Kinase</keyword>
<reference evidence="5 6" key="1">
    <citation type="submission" date="2018-10" db="EMBL/GenBank/DDBJ databases">
        <authorList>
            <person name="Jung H.S."/>
            <person name="Jeon C.O."/>
        </authorList>
    </citation>
    <scope>NUCLEOTIDE SEQUENCE [LARGE SCALE GENOMIC DNA]</scope>
    <source>
        <strain evidence="5 6">MA-7-27</strain>
    </source>
</reference>
<evidence type="ECO:0000313" key="6">
    <source>
        <dbReference type="Proteomes" id="UP000281343"/>
    </source>
</evidence>
<proteinExistence type="inferred from homology"/>
<evidence type="ECO:0000313" key="5">
    <source>
        <dbReference type="EMBL" id="RMA43832.1"/>
    </source>
</evidence>
<organism evidence="5 6">
    <name type="scientific">Rhodophyticola porphyridii</name>
    <dbReference type="NCBI Taxonomy" id="1852017"/>
    <lineage>
        <taxon>Bacteria</taxon>
        <taxon>Pseudomonadati</taxon>
        <taxon>Pseudomonadota</taxon>
        <taxon>Alphaproteobacteria</taxon>
        <taxon>Rhodobacterales</taxon>
        <taxon>Roseobacteraceae</taxon>
        <taxon>Rhodophyticola</taxon>
    </lineage>
</organism>
<keyword evidence="2" id="KW-0808">Transferase</keyword>
<dbReference type="CDD" id="cd01166">
    <property type="entry name" value="KdgK"/>
    <property type="match status" value="1"/>
</dbReference>
<sequence length="300" mass="31818">MSHKRILSIGECMVELAASAPGTYRQGFAGDTFNTAWHMRRVLPASWEVAYLTCIGTDPMSDRMLAFMAESGIATDAVTQLPRTTPGLYMIDTDASGERSFTYWRSASAARHLADDPDRLARATEGADLVYVSGITLAILSPQARDTLLTILAQVKATGRHVAFDSNIRPGLWETPRIMRETLMAAAAAATIALPTWPDETALCDDADEEAVIARYRGAGVAEVVVKSGPGPARIVSDRGTWQVAPEGRVAPVDTTGAGDSFNAAYLAARLTGAPEPEAARGAHALAGKVICERGALCAV</sequence>
<dbReference type="GO" id="GO:0042840">
    <property type="term" value="P:D-glucuronate catabolic process"/>
    <property type="evidence" value="ECO:0007669"/>
    <property type="project" value="TreeGrafter"/>
</dbReference>
<name>A0A3L9Y602_9RHOB</name>
<dbReference type="SUPFAM" id="SSF53613">
    <property type="entry name" value="Ribokinase-like"/>
    <property type="match status" value="1"/>
</dbReference>
<dbReference type="RefSeq" id="WP_121896422.1">
    <property type="nucleotide sequence ID" value="NZ_RCNT01000001.1"/>
</dbReference>
<protein>
    <submittedName>
        <fullName evidence="5">Sugar kinase</fullName>
    </submittedName>
</protein>
<evidence type="ECO:0000256" key="2">
    <source>
        <dbReference type="ARBA" id="ARBA00022679"/>
    </source>
</evidence>
<dbReference type="PANTHER" id="PTHR43085">
    <property type="entry name" value="HEXOKINASE FAMILY MEMBER"/>
    <property type="match status" value="1"/>
</dbReference>
<gene>
    <name evidence="5" type="ORF">D9R08_02600</name>
</gene>
<dbReference type="InterPro" id="IPR029056">
    <property type="entry name" value="Ribokinase-like"/>
</dbReference>
<accession>A0A3L9Y602</accession>
<dbReference type="Gene3D" id="3.40.1190.20">
    <property type="match status" value="1"/>
</dbReference>
<dbReference type="InterPro" id="IPR002173">
    <property type="entry name" value="Carboh/pur_kinase_PfkB_CS"/>
</dbReference>
<dbReference type="InterPro" id="IPR011611">
    <property type="entry name" value="PfkB_dom"/>
</dbReference>